<dbReference type="Proteomes" id="UP000006790">
    <property type="component" value="Chromosome 4"/>
</dbReference>
<sequence length="504" mass="59247">MFRTNLFQNKIDAYSNHTAKRKLLKLYDGDELDTFLYLSEKGELEDAQMIGSYLDGMDGDTRAFHLFIGRLLCLYDVTHEQYVNCLSEFEKYPRNVLYPKLDNIFEVQHNCIGFHPLGQCYKRMKQRFDAEVQQLLRRAYNQRKAIEEQLFKRNPQRKESLKFLEARISTVINWEDQECLTAGIYDKELQDNMVAWFIRVNKKVIEKLSSRTARIKTYCKSWLNLESQNCCYWSVLESVLQNDDIYYDCMLEKLKRKAFNQVAPAGDIITLSEFQEVAEHFKTLRSSFILPQDCDDSSPEQLSPKSNAPPKSPLPTVTNKVCWKRPKPRITFSGKLTRVYHPYQSPGDYLIDIPHNNSLEPGPLDVETTYQQFSTKFKDVTVIYVRWDFVEKSGQSPGTGPFGWFFLMFRNGGYVPVYITERVHKVVFEQKDGSYNKHVEDDELNKMNWPDELKMPVSNNRVWEGRSVYIPMDEFAKELVFRTKEAVVGNYIRTMRELEELEQL</sequence>
<proteinExistence type="predicted"/>
<dbReference type="GeneID" id="11471593"/>
<evidence type="ECO:0000313" key="2">
    <source>
        <dbReference type="EMBL" id="AET39487.1"/>
    </source>
</evidence>
<dbReference type="OrthoDB" id="4042287at2759"/>
<name>G8JTY4_ERECY</name>
<dbReference type="InParanoid" id="G8JTY4"/>
<dbReference type="HOGENOM" id="CLU_541801_0_0_1"/>
<dbReference type="OMA" id="WEGRSVY"/>
<keyword evidence="3" id="KW-1185">Reference proteome</keyword>
<gene>
    <name evidence="2" type="ordered locus">Ecym_4442</name>
</gene>
<dbReference type="EMBL" id="CP002500">
    <property type="protein sequence ID" value="AET39487.1"/>
    <property type="molecule type" value="Genomic_DNA"/>
</dbReference>
<reference evidence="3" key="1">
    <citation type="journal article" date="2012" name="G3 (Bethesda)">
        <title>Pichia sorbitophila, an interspecies yeast hybrid reveals early steps of genome resolution following polyploidization.</title>
        <authorList>
            <person name="Leh Louis V."/>
            <person name="Despons L."/>
            <person name="Friedrich A."/>
            <person name="Martin T."/>
            <person name="Durrens P."/>
            <person name="Casaregola S."/>
            <person name="Neuveglise C."/>
            <person name="Fairhead C."/>
            <person name="Marck C."/>
            <person name="Cruz J.A."/>
            <person name="Straub M.L."/>
            <person name="Kugler V."/>
            <person name="Sacerdot C."/>
            <person name="Uzunov Z."/>
            <person name="Thierry A."/>
            <person name="Weiss S."/>
            <person name="Bleykasten C."/>
            <person name="De Montigny J."/>
            <person name="Jacques N."/>
            <person name="Jung P."/>
            <person name="Lemaire M."/>
            <person name="Mallet S."/>
            <person name="Morel G."/>
            <person name="Richard G.F."/>
            <person name="Sarkar A."/>
            <person name="Savel G."/>
            <person name="Schacherer J."/>
            <person name="Seret M.L."/>
            <person name="Talla E."/>
            <person name="Samson G."/>
            <person name="Jubin C."/>
            <person name="Poulain J."/>
            <person name="Vacherie B."/>
            <person name="Barbe V."/>
            <person name="Pelletier E."/>
            <person name="Sherman D.J."/>
            <person name="Westhof E."/>
            <person name="Weissenbach J."/>
            <person name="Baret P.V."/>
            <person name="Wincker P."/>
            <person name="Gaillardin C."/>
            <person name="Dujon B."/>
            <person name="Souciet J.L."/>
        </authorList>
    </citation>
    <scope>NUCLEOTIDE SEQUENCE [LARGE SCALE GENOMIC DNA]</scope>
    <source>
        <strain evidence="3">CBS 270.75 / DBVPG 7215 / KCTC 17166 / NRRL Y-17582</strain>
    </source>
</reference>
<protein>
    <submittedName>
        <fullName evidence="2">Uncharacterized protein</fullName>
    </submittedName>
</protein>
<dbReference type="KEGG" id="erc:Ecym_4442"/>
<feature type="region of interest" description="Disordered" evidence="1">
    <location>
        <begin position="294"/>
        <end position="314"/>
    </location>
</feature>
<organism evidence="2 3">
    <name type="scientific">Eremothecium cymbalariae (strain CBS 270.75 / DBVPG 7215 / KCTC 17166 / NRRL Y-17582)</name>
    <name type="common">Yeast</name>
    <dbReference type="NCBI Taxonomy" id="931890"/>
    <lineage>
        <taxon>Eukaryota</taxon>
        <taxon>Fungi</taxon>
        <taxon>Dikarya</taxon>
        <taxon>Ascomycota</taxon>
        <taxon>Saccharomycotina</taxon>
        <taxon>Saccharomycetes</taxon>
        <taxon>Saccharomycetales</taxon>
        <taxon>Saccharomycetaceae</taxon>
        <taxon>Eremothecium</taxon>
    </lineage>
</organism>
<evidence type="ECO:0000313" key="3">
    <source>
        <dbReference type="Proteomes" id="UP000006790"/>
    </source>
</evidence>
<evidence type="ECO:0000256" key="1">
    <source>
        <dbReference type="SAM" id="MobiDB-lite"/>
    </source>
</evidence>
<dbReference type="RefSeq" id="XP_003646304.1">
    <property type="nucleotide sequence ID" value="XM_003646256.1"/>
</dbReference>
<accession>G8JTY4</accession>
<dbReference type="AlphaFoldDB" id="G8JTY4"/>